<accession>A0A7K3RZ53</accession>
<proteinExistence type="predicted"/>
<name>A0A7K3RZ53_9ACTN</name>
<dbReference type="AlphaFoldDB" id="A0A7K3RZ53"/>
<dbReference type="Proteomes" id="UP000469670">
    <property type="component" value="Unassembled WGS sequence"/>
</dbReference>
<evidence type="ECO:0000313" key="1">
    <source>
        <dbReference type="EMBL" id="NEC20520.1"/>
    </source>
</evidence>
<organism evidence="1 2">
    <name type="scientific">Streptomyces parvus</name>
    <dbReference type="NCBI Taxonomy" id="66428"/>
    <lineage>
        <taxon>Bacteria</taxon>
        <taxon>Bacillati</taxon>
        <taxon>Actinomycetota</taxon>
        <taxon>Actinomycetes</taxon>
        <taxon>Kitasatosporales</taxon>
        <taxon>Streptomycetaceae</taxon>
        <taxon>Streptomyces</taxon>
    </lineage>
</organism>
<reference evidence="1 2" key="1">
    <citation type="submission" date="2020-01" db="EMBL/GenBank/DDBJ databases">
        <title>Insect and environment-associated Actinomycetes.</title>
        <authorList>
            <person name="Currrie C."/>
            <person name="Chevrette M."/>
            <person name="Carlson C."/>
            <person name="Stubbendieck R."/>
            <person name="Wendt-Pienkowski E."/>
        </authorList>
    </citation>
    <scope>NUCLEOTIDE SEQUENCE [LARGE SCALE GENOMIC DNA]</scope>
    <source>
        <strain evidence="1 2">SID7590</strain>
    </source>
</reference>
<evidence type="ECO:0000313" key="2">
    <source>
        <dbReference type="Proteomes" id="UP000469670"/>
    </source>
</evidence>
<sequence length="118" mass="13603">MTDTPMPPDREQRIRRARTHCEALRFETEDERPLHVWGPSQYPTKEMCQRCTVMRSWAEDLDADDVVLLAEVDRLRARIVELTARPSVGYVLWCVEQSLGDEAAQHLLDLNPDLKDAG</sequence>
<comment type="caution">
    <text evidence="1">The sequence shown here is derived from an EMBL/GenBank/DDBJ whole genome shotgun (WGS) entry which is preliminary data.</text>
</comment>
<dbReference type="RefSeq" id="WP_164204278.1">
    <property type="nucleotide sequence ID" value="NZ_JAAGMP010000895.1"/>
</dbReference>
<gene>
    <name evidence="1" type="ORF">G3I50_20050</name>
</gene>
<protein>
    <submittedName>
        <fullName evidence="1">Uncharacterized protein</fullName>
    </submittedName>
</protein>
<dbReference type="EMBL" id="JAAGMP010000895">
    <property type="protein sequence ID" value="NEC20520.1"/>
    <property type="molecule type" value="Genomic_DNA"/>
</dbReference>